<feature type="compositionally biased region" description="Low complexity" evidence="1">
    <location>
        <begin position="95"/>
        <end position="123"/>
    </location>
</feature>
<proteinExistence type="predicted"/>
<name>A0A3N1CNG0_9ACTN</name>
<reference evidence="2 3" key="1">
    <citation type="submission" date="2018-11" db="EMBL/GenBank/DDBJ databases">
        <title>Sequencing the genomes of 1000 actinobacteria strains.</title>
        <authorList>
            <person name="Klenk H.-P."/>
        </authorList>
    </citation>
    <scope>NUCLEOTIDE SEQUENCE [LARGE SCALE GENOMIC DNA]</scope>
    <source>
        <strain evidence="2 3">DSM 44254</strain>
    </source>
</reference>
<protein>
    <recommendedName>
        <fullName evidence="4">Lipid droplet-associated protein</fullName>
    </recommendedName>
</protein>
<dbReference type="AlphaFoldDB" id="A0A3N1CNG0"/>
<sequence length="233" mass="25043">MSRNPREVGKQVQDSLNEQVRDLPIHAARLAMFGVGRALLLTDRVTKDVRSVRERDFGPVLDRLLADAEKLTARLEGTPVGKVLEFVVPKPAPVPAEESAPTPVATPPSEISVGKPAAKPAKAPVHLEEELDHVPGVEAGPASETVELDEVENAPDEAVEGLSATIAEAATVTMTDLPVPDYDALTHASLRARLRKLTAAEVALLLDYEAAHEARPEIVKMYENRLAKLAAQP</sequence>
<evidence type="ECO:0000313" key="3">
    <source>
        <dbReference type="Proteomes" id="UP000272400"/>
    </source>
</evidence>
<evidence type="ECO:0008006" key="4">
    <source>
        <dbReference type="Google" id="ProtNLM"/>
    </source>
</evidence>
<gene>
    <name evidence="2" type="ORF">EDD29_0308</name>
</gene>
<dbReference type="OrthoDB" id="3544242at2"/>
<evidence type="ECO:0000256" key="1">
    <source>
        <dbReference type="SAM" id="MobiDB-lite"/>
    </source>
</evidence>
<evidence type="ECO:0000313" key="2">
    <source>
        <dbReference type="EMBL" id="ROO82823.1"/>
    </source>
</evidence>
<keyword evidence="3" id="KW-1185">Reference proteome</keyword>
<dbReference type="EMBL" id="RJKE01000001">
    <property type="protein sequence ID" value="ROO82823.1"/>
    <property type="molecule type" value="Genomic_DNA"/>
</dbReference>
<organism evidence="2 3">
    <name type="scientific">Actinocorallia herbida</name>
    <dbReference type="NCBI Taxonomy" id="58109"/>
    <lineage>
        <taxon>Bacteria</taxon>
        <taxon>Bacillati</taxon>
        <taxon>Actinomycetota</taxon>
        <taxon>Actinomycetes</taxon>
        <taxon>Streptosporangiales</taxon>
        <taxon>Thermomonosporaceae</taxon>
        <taxon>Actinocorallia</taxon>
    </lineage>
</organism>
<dbReference type="RefSeq" id="WP_123661796.1">
    <property type="nucleotide sequence ID" value="NZ_RJKE01000001.1"/>
</dbReference>
<dbReference type="Proteomes" id="UP000272400">
    <property type="component" value="Unassembled WGS sequence"/>
</dbReference>
<accession>A0A3N1CNG0</accession>
<comment type="caution">
    <text evidence="2">The sequence shown here is derived from an EMBL/GenBank/DDBJ whole genome shotgun (WGS) entry which is preliminary data.</text>
</comment>
<feature type="region of interest" description="Disordered" evidence="1">
    <location>
        <begin position="93"/>
        <end position="123"/>
    </location>
</feature>